<dbReference type="EMBL" id="JAVRRJ010000002">
    <property type="protein sequence ID" value="KAK5088648.1"/>
    <property type="molecule type" value="Genomic_DNA"/>
</dbReference>
<accession>A0AAN7Y818</accession>
<dbReference type="Gene3D" id="1.20.1250.40">
    <property type="match status" value="1"/>
</dbReference>
<proteinExistence type="predicted"/>
<dbReference type="GO" id="GO:0006384">
    <property type="term" value="P:transcription initiation at RNA polymerase III promoter"/>
    <property type="evidence" value="ECO:0007669"/>
    <property type="project" value="InterPro"/>
</dbReference>
<dbReference type="InterPro" id="IPR005574">
    <property type="entry name" value="Rpb4/RPC9"/>
</dbReference>
<keyword evidence="2" id="KW-1185">Reference proteome</keyword>
<dbReference type="AlphaFoldDB" id="A0AAN7Y818"/>
<dbReference type="InterPro" id="IPR038846">
    <property type="entry name" value="RPC9"/>
</dbReference>
<evidence type="ECO:0000313" key="2">
    <source>
        <dbReference type="Proteomes" id="UP001309876"/>
    </source>
</evidence>
<dbReference type="Pfam" id="PF03874">
    <property type="entry name" value="RNA_pol_Rpb4"/>
    <property type="match status" value="1"/>
</dbReference>
<name>A0AAN7Y818_9EURO</name>
<organism evidence="1 2">
    <name type="scientific">Lithohypha guttulata</name>
    <dbReference type="NCBI Taxonomy" id="1690604"/>
    <lineage>
        <taxon>Eukaryota</taxon>
        <taxon>Fungi</taxon>
        <taxon>Dikarya</taxon>
        <taxon>Ascomycota</taxon>
        <taxon>Pezizomycotina</taxon>
        <taxon>Eurotiomycetes</taxon>
        <taxon>Chaetothyriomycetidae</taxon>
        <taxon>Chaetothyriales</taxon>
        <taxon>Trichomeriaceae</taxon>
        <taxon>Lithohypha</taxon>
    </lineage>
</organism>
<protein>
    <submittedName>
        <fullName evidence="1">Uncharacterized protein</fullName>
    </submittedName>
</protein>
<dbReference type="InterPro" id="IPR038324">
    <property type="entry name" value="Rpb4/RPC9_sf"/>
</dbReference>
<gene>
    <name evidence="1" type="ORF">LTR05_002868</name>
</gene>
<evidence type="ECO:0000313" key="1">
    <source>
        <dbReference type="EMBL" id="KAK5088648.1"/>
    </source>
</evidence>
<comment type="caution">
    <text evidence="1">The sequence shown here is derived from an EMBL/GenBank/DDBJ whole genome shotgun (WGS) entry which is preliminary data.</text>
</comment>
<sequence>MRVLDPQSALLTNAEVYQFLKTKKPGVPEAKSGAYPSTNLHGQQTILKDVSFVLENAAKFNSYTEEVTSHVKTQPDVNSWISELVKKLKAYGLTKTEALNLINIGVGMRPSGQDQVNGDDEQEVGPDDEAEMARDVQFFKVVVEEADERFPGDDGDERIRDVIITMKSCVSGHSGND</sequence>
<dbReference type="PANTHER" id="PTHR15561:SF0">
    <property type="entry name" value="DNA-DIRECTED RNA POLYMERASE III SUBUNIT RPC9"/>
    <property type="match status" value="1"/>
</dbReference>
<dbReference type="GO" id="GO:0005666">
    <property type="term" value="C:RNA polymerase III complex"/>
    <property type="evidence" value="ECO:0007669"/>
    <property type="project" value="InterPro"/>
</dbReference>
<dbReference type="PANTHER" id="PTHR15561">
    <property type="entry name" value="CALCITONIN GENE-RELATED PEPTIDE-RECEPTOR COMPONENT PROTEIN"/>
    <property type="match status" value="1"/>
</dbReference>
<dbReference type="Proteomes" id="UP001309876">
    <property type="component" value="Unassembled WGS sequence"/>
</dbReference>
<reference evidence="1 2" key="1">
    <citation type="submission" date="2023-08" db="EMBL/GenBank/DDBJ databases">
        <title>Black Yeasts Isolated from many extreme environments.</title>
        <authorList>
            <person name="Coleine C."/>
            <person name="Stajich J.E."/>
            <person name="Selbmann L."/>
        </authorList>
    </citation>
    <scope>NUCLEOTIDE SEQUENCE [LARGE SCALE GENOMIC DNA]</scope>
    <source>
        <strain evidence="1 2">CCFEE 5910</strain>
    </source>
</reference>